<dbReference type="InterPro" id="IPR001451">
    <property type="entry name" value="Hexapep"/>
</dbReference>
<dbReference type="SUPFAM" id="SSF51161">
    <property type="entry name" value="Trimeric LpxA-like enzymes"/>
    <property type="match status" value="1"/>
</dbReference>
<name>A0A1G6X690_9PSEU</name>
<dbReference type="GO" id="GO:0016740">
    <property type="term" value="F:transferase activity"/>
    <property type="evidence" value="ECO:0007669"/>
    <property type="project" value="UniProtKB-KW"/>
</dbReference>
<protein>
    <submittedName>
        <fullName evidence="1">Transferase hexapeptide (Six repeat-containing protein)</fullName>
    </submittedName>
</protein>
<gene>
    <name evidence="1" type="ORF">SAMN05216174_116127</name>
</gene>
<organism evidence="1 2">
    <name type="scientific">Actinokineospora iranica</name>
    <dbReference type="NCBI Taxonomy" id="1271860"/>
    <lineage>
        <taxon>Bacteria</taxon>
        <taxon>Bacillati</taxon>
        <taxon>Actinomycetota</taxon>
        <taxon>Actinomycetes</taxon>
        <taxon>Pseudonocardiales</taxon>
        <taxon>Pseudonocardiaceae</taxon>
        <taxon>Actinokineospora</taxon>
    </lineage>
</organism>
<proteinExistence type="predicted"/>
<dbReference type="Gene3D" id="2.160.10.10">
    <property type="entry name" value="Hexapeptide repeat proteins"/>
    <property type="match status" value="2"/>
</dbReference>
<reference evidence="2" key="1">
    <citation type="submission" date="2016-10" db="EMBL/GenBank/DDBJ databases">
        <authorList>
            <person name="Varghese N."/>
            <person name="Submissions S."/>
        </authorList>
    </citation>
    <scope>NUCLEOTIDE SEQUENCE [LARGE SCALE GENOMIC DNA]</scope>
    <source>
        <strain evidence="2">IBRC-M 10403</strain>
    </source>
</reference>
<evidence type="ECO:0000313" key="2">
    <source>
        <dbReference type="Proteomes" id="UP000199501"/>
    </source>
</evidence>
<dbReference type="STRING" id="1271860.SAMN05216174_116127"/>
<evidence type="ECO:0000313" key="1">
    <source>
        <dbReference type="EMBL" id="SDD73629.1"/>
    </source>
</evidence>
<dbReference type="EMBL" id="FMZZ01000016">
    <property type="protein sequence ID" value="SDD73629.1"/>
    <property type="molecule type" value="Genomic_DNA"/>
</dbReference>
<dbReference type="Proteomes" id="UP000199501">
    <property type="component" value="Unassembled WGS sequence"/>
</dbReference>
<dbReference type="InterPro" id="IPR050179">
    <property type="entry name" value="Trans_hexapeptide_repeat"/>
</dbReference>
<dbReference type="RefSeq" id="WP_091456010.1">
    <property type="nucleotide sequence ID" value="NZ_FMZZ01000016.1"/>
</dbReference>
<dbReference type="Pfam" id="PF00132">
    <property type="entry name" value="Hexapep"/>
    <property type="match status" value="1"/>
</dbReference>
<keyword evidence="1" id="KW-0808">Transferase</keyword>
<accession>A0A1G6X690</accession>
<sequence>MSTEFTAAELLAAGLLHADDDARISPRAVFVPADEEGVSRPVRIGAGAVIEAFAVLHGGTTIGQDARVEAHVVVGKPELGYAVGQTYPGAGAATTIGDQVVLRAGAVVYAGVELGARVLVGHHTLLRSAVTIGAGSLLGHHLTVERATRIGRDVRCSPGSHITSSTLIGDRVFLGAGVRTINDKTLTWRDPDREPVLVPPRFEAGAKVGTACVVLGGITVGTGALVGGGSLITRDIPAGAIAYGHPARVHGQVVAR</sequence>
<dbReference type="InterPro" id="IPR011004">
    <property type="entry name" value="Trimer_LpxA-like_sf"/>
</dbReference>
<keyword evidence="2" id="KW-1185">Reference proteome</keyword>
<dbReference type="AlphaFoldDB" id="A0A1G6X690"/>
<dbReference type="OrthoDB" id="2643438at2"/>
<dbReference type="PANTHER" id="PTHR43300">
    <property type="entry name" value="ACETYLTRANSFERASE"/>
    <property type="match status" value="1"/>
</dbReference>